<dbReference type="KEGG" id="btn:BTF1_23265"/>
<evidence type="ECO:0000259" key="1">
    <source>
        <dbReference type="Pfam" id="PF13360"/>
    </source>
</evidence>
<dbReference type="SUPFAM" id="SSF50998">
    <property type="entry name" value="Quinoprotein alcohol dehydrogenase-like"/>
    <property type="match status" value="1"/>
</dbReference>
<gene>
    <name evidence="2" type="ORF">BTF1_23265</name>
</gene>
<dbReference type="InterPro" id="IPR002372">
    <property type="entry name" value="PQQ_rpt_dom"/>
</dbReference>
<evidence type="ECO:0000313" key="3">
    <source>
        <dbReference type="Proteomes" id="UP000005257"/>
    </source>
</evidence>
<feature type="domain" description="Pyrrolo-quinoline quinone repeat" evidence="1">
    <location>
        <begin position="417"/>
        <end position="517"/>
    </location>
</feature>
<sequence>MKKFQIELNKLPTENVGEIVLSIDESIVFQEKTDIIDPICQLFDACIEVFKYDDATIFLNEYEKKMEFKKKDGEFLIINQRGKKLASVDSEQFLRVLFSFLKKEIGQIYMSGVDSFRIKDAYHRMLGIDPFVPKLVNGNDEIMYRTYHSTSDKYELKWKYLKGREVDPIFTPVLSHDKKSIFYVEGNNHRIRKLDSETKEEIWQCHIPIVEDCNCITVNGVTIIWYANRFGESMAKLYAISSSCGELLWDLEIEGHIIQDVKTTGEELPRLLVITQEGYNVLLELESGVKLWEKNVRVGGEMAQCHLGSDYYVLAGNSFDEDGEADVYSNVAIAIQLLDASTLWKQMMEDCNPNEPVTLTNEHFICVAIDSLQKWEYGKEGCNLIFEKAFDEVQYSYIASMESKILLTRTEYEYEDVSRQIQCYDHKSGQKLYEVNMPFEIELPPFLTGEMMVLSLGEGRICGINIQTGKVIWNNTTLHDVTKVLLYKDGEIYIATSNLELIILDAECGEVKDIIKLPKNVVVIDFIVSIEEVNNGLFISCVSGNMFEIVEG</sequence>
<protein>
    <recommendedName>
        <fullName evidence="1">Pyrrolo-quinoline quinone repeat domain-containing protein</fullName>
    </recommendedName>
</protein>
<name>A0A9W3JSL2_BACTU</name>
<reference evidence="2 3" key="1">
    <citation type="journal article" date="2013" name="Genome Announc.">
        <title>Complete Genome Sequence of Bacillus thuringiensis Serovar Israelensis Strain HD-789.</title>
        <authorList>
            <person name="Doggett N.A."/>
            <person name="Stubben C.J."/>
            <person name="Chertkov O."/>
            <person name="Bruce D.C."/>
            <person name="Detter J.C."/>
            <person name="Johnson S.L."/>
            <person name="Han C.S."/>
        </authorList>
    </citation>
    <scope>NUCLEOTIDE SEQUENCE [LARGE SCALE GENOMIC DNA]</scope>
    <source>
        <strain evidence="2 3">HD-789</strain>
    </source>
</reference>
<dbReference type="Gene3D" id="2.130.10.10">
    <property type="entry name" value="YVTN repeat-like/Quinoprotein amine dehydrogenase"/>
    <property type="match status" value="2"/>
</dbReference>
<dbReference type="Proteomes" id="UP000005257">
    <property type="component" value="Chromosome"/>
</dbReference>
<dbReference type="PANTHER" id="PTHR34512:SF30">
    <property type="entry name" value="OUTER MEMBRANE PROTEIN ASSEMBLY FACTOR BAMB"/>
    <property type="match status" value="1"/>
</dbReference>
<dbReference type="InterPro" id="IPR011047">
    <property type="entry name" value="Quinoprotein_ADH-like_sf"/>
</dbReference>
<proteinExistence type="predicted"/>
<dbReference type="RefSeq" id="WP_000714474.1">
    <property type="nucleotide sequence ID" value="NC_018508.1"/>
</dbReference>
<dbReference type="EMBL" id="CP003763">
    <property type="protein sequence ID" value="AFQ28818.1"/>
    <property type="molecule type" value="Genomic_DNA"/>
</dbReference>
<dbReference type="InterPro" id="IPR015943">
    <property type="entry name" value="WD40/YVTN_repeat-like_dom_sf"/>
</dbReference>
<dbReference type="Pfam" id="PF13360">
    <property type="entry name" value="PQQ_2"/>
    <property type="match status" value="1"/>
</dbReference>
<evidence type="ECO:0000313" key="2">
    <source>
        <dbReference type="EMBL" id="AFQ28818.1"/>
    </source>
</evidence>
<organism evidence="2 3">
    <name type="scientific">Bacillus thuringiensis HD-789</name>
    <dbReference type="NCBI Taxonomy" id="1217737"/>
    <lineage>
        <taxon>Bacteria</taxon>
        <taxon>Bacillati</taxon>
        <taxon>Bacillota</taxon>
        <taxon>Bacilli</taxon>
        <taxon>Bacillales</taxon>
        <taxon>Bacillaceae</taxon>
        <taxon>Bacillus</taxon>
        <taxon>Bacillus cereus group</taxon>
    </lineage>
</organism>
<dbReference type="AlphaFoldDB" id="A0A9W3JSL2"/>
<dbReference type="PANTHER" id="PTHR34512">
    <property type="entry name" value="CELL SURFACE PROTEIN"/>
    <property type="match status" value="1"/>
</dbReference>
<accession>A0A9W3JSL2</accession>